<gene>
    <name evidence="2" type="ORF">EJ08DRAFT_615639</name>
</gene>
<evidence type="ECO:0000259" key="1">
    <source>
        <dbReference type="Pfam" id="PF19273"/>
    </source>
</evidence>
<proteinExistence type="predicted"/>
<dbReference type="AlphaFoldDB" id="A0A9P4NMD8"/>
<dbReference type="GO" id="GO:0006405">
    <property type="term" value="P:RNA export from nucleus"/>
    <property type="evidence" value="ECO:0007669"/>
    <property type="project" value="TreeGrafter"/>
</dbReference>
<dbReference type="EMBL" id="MU007058">
    <property type="protein sequence ID" value="KAF2427661.1"/>
    <property type="molecule type" value="Genomic_DNA"/>
</dbReference>
<dbReference type="InterPro" id="IPR011989">
    <property type="entry name" value="ARM-like"/>
</dbReference>
<keyword evidence="3" id="KW-1185">Reference proteome</keyword>
<dbReference type="GO" id="GO:0003723">
    <property type="term" value="F:RNA binding"/>
    <property type="evidence" value="ECO:0007669"/>
    <property type="project" value="TreeGrafter"/>
</dbReference>
<dbReference type="InterPro" id="IPR016024">
    <property type="entry name" value="ARM-type_fold"/>
</dbReference>
<evidence type="ECO:0000313" key="3">
    <source>
        <dbReference type="Proteomes" id="UP000800235"/>
    </source>
</evidence>
<dbReference type="GO" id="GO:0006611">
    <property type="term" value="P:protein export from nucleus"/>
    <property type="evidence" value="ECO:0007669"/>
    <property type="project" value="InterPro"/>
</dbReference>
<dbReference type="InterPro" id="IPR045478">
    <property type="entry name" value="Exportin-5_C"/>
</dbReference>
<dbReference type="PANTHER" id="PTHR11223">
    <property type="entry name" value="EXPORTIN 1/5"/>
    <property type="match status" value="1"/>
</dbReference>
<sequence length="1200" mass="135083">MDTNGNGHPPDLTAILQAVEAIYSPHSTNDIRFQANQLLEDTKNSPQARDIGFTLAIDTTKDATIRHYGLTLLDYHIKFVWDGYDEALEAVLRDYVIRLAQGVRGEDPPYLRNKIAHEWTVFAKRSWGTYWLDMDELLVQLFQASEAHREIVLYVLQTITEDVFGRDDSLAAIRAEILGHACVEIFTPKQLMVEDGSNRKGGVVVNLRYGEEGWLQRLLSFLDWSLSNGHSGAGKTLGTIGSAFGWIPSPTIAATVGIQPVCRAVVVGDAGVRLAAIEALTTICGRERLGEEDFVTIVTPLYVHDSVESLRSVYNWATVDANDIDDTKYTIVKKLAKLLSRLGSWMEKRPNLIPEESDLTGFFNLLFDVTKNISLSVSEPVLRVWSHLLRSRVLKDSPVISQSIGPLMEMCSQRLVRYEALPDDSDDPTFLFLNEDFDTIPEKHAFLGNYRRYCLEVVEAVVRKFPVDAVNHILGQAQSLYQDIQQSLANFQAREFSKSSTPFLRLDVQVMIVDAAVKGYSKWLEGQEDQDPSRNEQDRNNMQTAFTSYFEGVLAMHFKDPAIQRRLLSSLVVIAIKLFKQSRPDLGLSLLDRLLNVEVTEDLSLPSYNDAVKSLSYLSVTESQKLAGIFADELLPMYEELERRIDHKISSQNLDESHRLGYSSFLFIIIHRAKSLDEKTKVSKLKDMMAPSMQPWTDPAFTAAVQETGTFYDALGLGQLPDYLYSRNFHKIQGWQDQGLDIEGQTMQDDITNRIDHIPHRATRTLLMACFDKLQDDDPAFEPACTLWAETMPSILPNLLQSLRHAHGFGDRASWPHLPDEMQVVMNRILIDRFWQAGISTESMDDFYARVSSSKHTYEGFASTIRGTLRQVREKSYSILCYFTRLNEKFYGLPGLPETLAAAVYGTAHSLSPHQTSVLLNMSQQIIGRCPVELRQHFLPPVLDALFKQLDRKLNAEWAAVNQRTAEAGENDNLNDEMKSESILRLLTYNAVALANSLLDIESPGQPHETSPDTRTYKMIIDNEAVLAQILVFLTSAVRMRDTRSCNMTITIFSRLLPYFRTYGAVHDYLCDSVLKAAITSFNEAYFVDLQKQLAGLIAQIISLDDVTPREVILSLPGLGERVDKVDRVLERVKASKNVSQGGSAVLELLSGLRGVSIHELGKMERRGPDWKGKEQGKKKEVVDGEMVVEGTGIERGGEE</sequence>
<name>A0A9P4NMD8_9PEZI</name>
<dbReference type="PANTHER" id="PTHR11223:SF3">
    <property type="entry name" value="EXPORTIN-5"/>
    <property type="match status" value="1"/>
</dbReference>
<dbReference type="SUPFAM" id="SSF48371">
    <property type="entry name" value="ARM repeat"/>
    <property type="match status" value="1"/>
</dbReference>
<comment type="caution">
    <text evidence="2">The sequence shown here is derived from an EMBL/GenBank/DDBJ whole genome shotgun (WGS) entry which is preliminary data.</text>
</comment>
<dbReference type="InterPro" id="IPR045065">
    <property type="entry name" value="XPO1/5"/>
</dbReference>
<protein>
    <recommendedName>
        <fullName evidence="1">Exportin-5 C-terminal domain-containing protein</fullName>
    </recommendedName>
</protein>
<accession>A0A9P4NMD8</accession>
<dbReference type="GO" id="GO:0005634">
    <property type="term" value="C:nucleus"/>
    <property type="evidence" value="ECO:0007669"/>
    <property type="project" value="TreeGrafter"/>
</dbReference>
<feature type="non-terminal residue" evidence="2">
    <location>
        <position position="1200"/>
    </location>
</feature>
<dbReference type="GO" id="GO:0005737">
    <property type="term" value="C:cytoplasm"/>
    <property type="evidence" value="ECO:0007669"/>
    <property type="project" value="TreeGrafter"/>
</dbReference>
<dbReference type="GO" id="GO:0042565">
    <property type="term" value="C:RNA nuclear export complex"/>
    <property type="evidence" value="ECO:0007669"/>
    <property type="project" value="TreeGrafter"/>
</dbReference>
<dbReference type="Proteomes" id="UP000800235">
    <property type="component" value="Unassembled WGS sequence"/>
</dbReference>
<dbReference type="OrthoDB" id="2215036at2759"/>
<dbReference type="GO" id="GO:0005049">
    <property type="term" value="F:nuclear export signal receptor activity"/>
    <property type="evidence" value="ECO:0007669"/>
    <property type="project" value="InterPro"/>
</dbReference>
<reference evidence="2" key="1">
    <citation type="journal article" date="2020" name="Stud. Mycol.">
        <title>101 Dothideomycetes genomes: a test case for predicting lifestyles and emergence of pathogens.</title>
        <authorList>
            <person name="Haridas S."/>
            <person name="Albert R."/>
            <person name="Binder M."/>
            <person name="Bloem J."/>
            <person name="Labutti K."/>
            <person name="Salamov A."/>
            <person name="Andreopoulos B."/>
            <person name="Baker S."/>
            <person name="Barry K."/>
            <person name="Bills G."/>
            <person name="Bluhm B."/>
            <person name="Cannon C."/>
            <person name="Castanera R."/>
            <person name="Culley D."/>
            <person name="Daum C."/>
            <person name="Ezra D."/>
            <person name="Gonzalez J."/>
            <person name="Henrissat B."/>
            <person name="Kuo A."/>
            <person name="Liang C."/>
            <person name="Lipzen A."/>
            <person name="Lutzoni F."/>
            <person name="Magnuson J."/>
            <person name="Mondo S."/>
            <person name="Nolan M."/>
            <person name="Ohm R."/>
            <person name="Pangilinan J."/>
            <person name="Park H.-J."/>
            <person name="Ramirez L."/>
            <person name="Alfaro M."/>
            <person name="Sun H."/>
            <person name="Tritt A."/>
            <person name="Yoshinaga Y."/>
            <person name="Zwiers L.-H."/>
            <person name="Turgeon B."/>
            <person name="Goodwin S."/>
            <person name="Spatafora J."/>
            <person name="Crous P."/>
            <person name="Grigoriev I."/>
        </authorList>
    </citation>
    <scope>NUCLEOTIDE SEQUENCE</scope>
    <source>
        <strain evidence="2">CBS 130266</strain>
    </source>
</reference>
<dbReference type="Gene3D" id="1.25.10.10">
    <property type="entry name" value="Leucine-rich Repeat Variant"/>
    <property type="match status" value="1"/>
</dbReference>
<evidence type="ECO:0000313" key="2">
    <source>
        <dbReference type="EMBL" id="KAF2427661.1"/>
    </source>
</evidence>
<organism evidence="2 3">
    <name type="scientific">Tothia fuscella</name>
    <dbReference type="NCBI Taxonomy" id="1048955"/>
    <lineage>
        <taxon>Eukaryota</taxon>
        <taxon>Fungi</taxon>
        <taxon>Dikarya</taxon>
        <taxon>Ascomycota</taxon>
        <taxon>Pezizomycotina</taxon>
        <taxon>Dothideomycetes</taxon>
        <taxon>Pleosporomycetidae</taxon>
        <taxon>Venturiales</taxon>
        <taxon>Cylindrosympodiaceae</taxon>
        <taxon>Tothia</taxon>
    </lineage>
</organism>
<feature type="domain" description="Exportin-5 C-terminal" evidence="1">
    <location>
        <begin position="327"/>
        <end position="1138"/>
    </location>
</feature>
<dbReference type="Pfam" id="PF19273">
    <property type="entry name" value="Exportin-5"/>
    <property type="match status" value="1"/>
</dbReference>